<organism evidence="3 4">
    <name type="scientific">Erwinia aphidicola</name>
    <dbReference type="NCBI Taxonomy" id="68334"/>
    <lineage>
        <taxon>Bacteria</taxon>
        <taxon>Pseudomonadati</taxon>
        <taxon>Pseudomonadota</taxon>
        <taxon>Gammaproteobacteria</taxon>
        <taxon>Enterobacterales</taxon>
        <taxon>Erwiniaceae</taxon>
        <taxon>Erwinia</taxon>
    </lineage>
</organism>
<protein>
    <submittedName>
        <fullName evidence="3">Uncharacterized protein</fullName>
    </submittedName>
</protein>
<gene>
    <name evidence="3" type="ORF">V8N49_17885</name>
</gene>
<comment type="caution">
    <text evidence="3">The sequence shown here is derived from an EMBL/GenBank/DDBJ whole genome shotgun (WGS) entry which is preliminary data.</text>
</comment>
<evidence type="ECO:0000313" key="4">
    <source>
        <dbReference type="Proteomes" id="UP001306592"/>
    </source>
</evidence>
<sequence length="99" mass="10350">MSTLFSLVSGGWSGLLAIGAVVAAFVAAWFGGRQVGKSQQRATSDVAAAQKSAQQISAVAKQQAANCQEAKRVQADNAAVTDGDARRRMQQSPFHADDK</sequence>
<evidence type="ECO:0000256" key="2">
    <source>
        <dbReference type="SAM" id="Phobius"/>
    </source>
</evidence>
<feature type="transmembrane region" description="Helical" evidence="2">
    <location>
        <begin position="12"/>
        <end position="31"/>
    </location>
</feature>
<dbReference type="Proteomes" id="UP001306592">
    <property type="component" value="Unassembled WGS sequence"/>
</dbReference>
<keyword evidence="2" id="KW-0812">Transmembrane</keyword>
<keyword evidence="2" id="KW-1133">Transmembrane helix</keyword>
<evidence type="ECO:0000313" key="3">
    <source>
        <dbReference type="EMBL" id="MEI2683521.1"/>
    </source>
</evidence>
<dbReference type="RefSeq" id="WP_048916344.1">
    <property type="nucleotide sequence ID" value="NZ_JBANEI010000014.1"/>
</dbReference>
<accession>A0ABU8DJ27</accession>
<keyword evidence="4" id="KW-1185">Reference proteome</keyword>
<name>A0ABU8DJ27_ERWAP</name>
<keyword evidence="2" id="KW-0472">Membrane</keyword>
<dbReference type="EMBL" id="JBANEI010000014">
    <property type="protein sequence ID" value="MEI2683521.1"/>
    <property type="molecule type" value="Genomic_DNA"/>
</dbReference>
<feature type="region of interest" description="Disordered" evidence="1">
    <location>
        <begin position="71"/>
        <end position="99"/>
    </location>
</feature>
<evidence type="ECO:0000256" key="1">
    <source>
        <dbReference type="SAM" id="MobiDB-lite"/>
    </source>
</evidence>
<reference evidence="3 4" key="1">
    <citation type="submission" date="2024-02" db="EMBL/GenBank/DDBJ databases">
        <title>First report Erwinia aphidicola in onion in Chile.</title>
        <authorList>
            <person name="Valenzuela M."/>
            <person name="Pena M."/>
            <person name="Dutta B."/>
        </authorList>
    </citation>
    <scope>NUCLEOTIDE SEQUENCE [LARGE SCALE GENOMIC DNA]</scope>
    <source>
        <strain evidence="3 4">QCJ3A</strain>
    </source>
</reference>
<proteinExistence type="predicted"/>